<dbReference type="OrthoDB" id="2688047at2759"/>
<feature type="region of interest" description="Disordered" evidence="1">
    <location>
        <begin position="108"/>
        <end position="160"/>
    </location>
</feature>
<dbReference type="EMBL" id="KN837436">
    <property type="protein sequence ID" value="KIJ25066.1"/>
    <property type="molecule type" value="Genomic_DNA"/>
</dbReference>
<protein>
    <submittedName>
        <fullName evidence="2">Uncharacterized protein</fullName>
    </submittedName>
</protein>
<name>A0A0C9UI44_SPHS4</name>
<evidence type="ECO:0000256" key="1">
    <source>
        <dbReference type="SAM" id="MobiDB-lite"/>
    </source>
</evidence>
<dbReference type="Proteomes" id="UP000054279">
    <property type="component" value="Unassembled WGS sequence"/>
</dbReference>
<reference evidence="2 3" key="1">
    <citation type="submission" date="2014-06" db="EMBL/GenBank/DDBJ databases">
        <title>Evolutionary Origins and Diversification of the Mycorrhizal Mutualists.</title>
        <authorList>
            <consortium name="DOE Joint Genome Institute"/>
            <consortium name="Mycorrhizal Genomics Consortium"/>
            <person name="Kohler A."/>
            <person name="Kuo A."/>
            <person name="Nagy L.G."/>
            <person name="Floudas D."/>
            <person name="Copeland A."/>
            <person name="Barry K.W."/>
            <person name="Cichocki N."/>
            <person name="Veneault-Fourrey C."/>
            <person name="LaButti K."/>
            <person name="Lindquist E.A."/>
            <person name="Lipzen A."/>
            <person name="Lundell T."/>
            <person name="Morin E."/>
            <person name="Murat C."/>
            <person name="Riley R."/>
            <person name="Ohm R."/>
            <person name="Sun H."/>
            <person name="Tunlid A."/>
            <person name="Henrissat B."/>
            <person name="Grigoriev I.V."/>
            <person name="Hibbett D.S."/>
            <person name="Martin F."/>
        </authorList>
    </citation>
    <scope>NUCLEOTIDE SEQUENCE [LARGE SCALE GENOMIC DNA]</scope>
    <source>
        <strain evidence="2 3">SS14</strain>
    </source>
</reference>
<gene>
    <name evidence="2" type="ORF">M422DRAFT_274025</name>
</gene>
<dbReference type="HOGENOM" id="CLU_1435269_0_0_1"/>
<dbReference type="AlphaFoldDB" id="A0A0C9UI44"/>
<accession>A0A0C9UI44</accession>
<keyword evidence="3" id="KW-1185">Reference proteome</keyword>
<evidence type="ECO:0000313" key="3">
    <source>
        <dbReference type="Proteomes" id="UP000054279"/>
    </source>
</evidence>
<evidence type="ECO:0000313" key="2">
    <source>
        <dbReference type="EMBL" id="KIJ25066.1"/>
    </source>
</evidence>
<organism evidence="2 3">
    <name type="scientific">Sphaerobolus stellatus (strain SS14)</name>
    <dbReference type="NCBI Taxonomy" id="990650"/>
    <lineage>
        <taxon>Eukaryota</taxon>
        <taxon>Fungi</taxon>
        <taxon>Dikarya</taxon>
        <taxon>Basidiomycota</taxon>
        <taxon>Agaricomycotina</taxon>
        <taxon>Agaricomycetes</taxon>
        <taxon>Phallomycetidae</taxon>
        <taxon>Geastrales</taxon>
        <taxon>Sphaerobolaceae</taxon>
        <taxon>Sphaerobolus</taxon>
    </lineage>
</organism>
<proteinExistence type="predicted"/>
<sequence>MTSWALFQAFLTESFGVLYPEDEAKEQLDLKWKTQTNFGDRSYRRKVLKLIPKHLKRDIAHVMPKPQMYSEAKAYILQFDQRHWEDSHEAAAEAKLCLHLLHGAKAPTNTTSAGSLSTPKPFKKSKTSSSYQKSNNNTSGESSNSSAHNNNKGKSKPIQKSNDISKLLGTDGKLLPAVTRLRIVLGASL</sequence>
<feature type="compositionally biased region" description="Low complexity" evidence="1">
    <location>
        <begin position="127"/>
        <end position="150"/>
    </location>
</feature>